<keyword evidence="4" id="KW-1185">Reference proteome</keyword>
<protein>
    <submittedName>
        <fullName evidence="3">DUF4158 domain-containing protein</fullName>
    </submittedName>
</protein>
<name>A0ABV9E5K8_9ACTN</name>
<gene>
    <name evidence="3" type="ORF">ACFO4E_27045</name>
</gene>
<feature type="domain" description="DUF4158" evidence="2">
    <location>
        <begin position="6"/>
        <end position="152"/>
    </location>
</feature>
<dbReference type="Pfam" id="PF13700">
    <property type="entry name" value="DUF4158"/>
    <property type="match status" value="1"/>
</dbReference>
<dbReference type="RefSeq" id="WP_378579566.1">
    <property type="nucleotide sequence ID" value="NZ_JBHSFQ010000039.1"/>
</dbReference>
<dbReference type="Proteomes" id="UP001595923">
    <property type="component" value="Unassembled WGS sequence"/>
</dbReference>
<dbReference type="EMBL" id="JBHSFQ010000039">
    <property type="protein sequence ID" value="MFC4565530.1"/>
    <property type="molecule type" value="Genomic_DNA"/>
</dbReference>
<accession>A0ABV9E5K8</accession>
<feature type="region of interest" description="Disordered" evidence="1">
    <location>
        <begin position="270"/>
        <end position="297"/>
    </location>
</feature>
<reference evidence="4" key="1">
    <citation type="journal article" date="2019" name="Int. J. Syst. Evol. Microbiol.">
        <title>The Global Catalogue of Microorganisms (GCM) 10K type strain sequencing project: providing services to taxonomists for standard genome sequencing and annotation.</title>
        <authorList>
            <consortium name="The Broad Institute Genomics Platform"/>
            <consortium name="The Broad Institute Genome Sequencing Center for Infectious Disease"/>
            <person name="Wu L."/>
            <person name="Ma J."/>
        </authorList>
    </citation>
    <scope>NUCLEOTIDE SEQUENCE [LARGE SCALE GENOMIC DNA]</scope>
    <source>
        <strain evidence="4">XZYJ18</strain>
    </source>
</reference>
<dbReference type="InterPro" id="IPR025296">
    <property type="entry name" value="DUF4158"/>
</dbReference>
<feature type="region of interest" description="Disordered" evidence="1">
    <location>
        <begin position="1"/>
        <end position="21"/>
    </location>
</feature>
<proteinExistence type="predicted"/>
<feature type="compositionally biased region" description="Acidic residues" evidence="1">
    <location>
        <begin position="1"/>
        <end position="17"/>
    </location>
</feature>
<organism evidence="3 4">
    <name type="scientific">Nocardiopsis mangrovi</name>
    <dbReference type="NCBI Taxonomy" id="1179818"/>
    <lineage>
        <taxon>Bacteria</taxon>
        <taxon>Bacillati</taxon>
        <taxon>Actinomycetota</taxon>
        <taxon>Actinomycetes</taxon>
        <taxon>Streptosporangiales</taxon>
        <taxon>Nocardiopsidaceae</taxon>
        <taxon>Nocardiopsis</taxon>
    </lineage>
</organism>
<evidence type="ECO:0000259" key="2">
    <source>
        <dbReference type="Pfam" id="PF13700"/>
    </source>
</evidence>
<evidence type="ECO:0000313" key="4">
    <source>
        <dbReference type="Proteomes" id="UP001595923"/>
    </source>
</evidence>
<comment type="caution">
    <text evidence="3">The sequence shown here is derived from an EMBL/GenBank/DDBJ whole genome shotgun (WGS) entry which is preliminary data.</text>
</comment>
<evidence type="ECO:0000313" key="3">
    <source>
        <dbReference type="EMBL" id="MFC4565530.1"/>
    </source>
</evidence>
<sequence length="297" mass="32792">MRQEWTPEEPVDAWALEEGDRKPLGNKSGATRLGFALLLKFFQIEGRVPAYAKEIPAAAVDHVASEVGVDAALFAEYPWGTRAVKYHRRQIRDHYGTRPPTEDDEEQLAAWLAATGCPVEAGRDAPAEAVVRRCRTKAVEPPSPGQVERVVTSGLRRFDQAFTAEVGRRSGPGARGSRSGCWASRAPWPWSRPTRGRWGWRPCWPRSTSSRPCGRWGIPEKPFGSVSEKFYGRGEDVPVERVVPKAWAAAVTDAATGRGERIDRFVHPHGSARHDRIMPNAPGSRGSIGRTGLVRGR</sequence>
<evidence type="ECO:0000256" key="1">
    <source>
        <dbReference type="SAM" id="MobiDB-lite"/>
    </source>
</evidence>